<evidence type="ECO:0000256" key="1">
    <source>
        <dbReference type="SAM" id="Phobius"/>
    </source>
</evidence>
<evidence type="ECO:0000313" key="2">
    <source>
        <dbReference type="EMBL" id="CAD8888936.1"/>
    </source>
</evidence>
<dbReference type="EMBL" id="HBFR01022466">
    <property type="protein sequence ID" value="CAD8888936.1"/>
    <property type="molecule type" value="Transcribed_RNA"/>
</dbReference>
<accession>A0A7S1BLB5</accession>
<sequence>MVIARRKKKENRNKCDAIVLESKKKSYKVQTREKVPSSYDYGKANRIHHIPLPVVVVITFCSGYMFLFAFRDVFGTGKAVNDLDIPMQRFMNSDIFFDDSLDWRSKQGGLSTIDSITTDANKMGGLFLRKVGGAAAMAVHAHKLGPALFQPSSLHWAYGHFDIFFISSILANIAIFTLYQHHFNDMESAGASGMANLISVLLLTETFFLICALGYKKNRKDTVKVEVKKKTAKSSSQIVSRIAGRTVALVSTLVCIIAGRDMFLPGHVIPHIPRDDVYLEWTGAFLHSPREGYPEYEEYSLEAPLFVGEKFLSRLYALHLILFCFMKFTTVFFVKVGRDGIGMDQCIFFWKIQSLFGFLVLFIVRLFVSAAKSASLDLRWHLMCLAYESFILSLYAFL</sequence>
<feature type="transmembrane region" description="Helical" evidence="1">
    <location>
        <begin position="194"/>
        <end position="215"/>
    </location>
</feature>
<reference evidence="2" key="1">
    <citation type="submission" date="2021-01" db="EMBL/GenBank/DDBJ databases">
        <authorList>
            <person name="Corre E."/>
            <person name="Pelletier E."/>
            <person name="Niang G."/>
            <person name="Scheremetjew M."/>
            <person name="Finn R."/>
            <person name="Kale V."/>
            <person name="Holt S."/>
            <person name="Cochrane G."/>
            <person name="Meng A."/>
            <person name="Brown T."/>
            <person name="Cohen L."/>
        </authorList>
    </citation>
    <scope>NUCLEOTIDE SEQUENCE</scope>
    <source>
        <strain evidence="2">308</strain>
    </source>
</reference>
<feature type="transmembrane region" description="Helical" evidence="1">
    <location>
        <begin position="163"/>
        <end position="182"/>
    </location>
</feature>
<name>A0A7S1BLB5_9STRA</name>
<feature type="transmembrane region" description="Helical" evidence="1">
    <location>
        <begin position="238"/>
        <end position="259"/>
    </location>
</feature>
<keyword evidence="1" id="KW-0812">Transmembrane</keyword>
<feature type="transmembrane region" description="Helical" evidence="1">
    <location>
        <begin position="380"/>
        <end position="397"/>
    </location>
</feature>
<feature type="transmembrane region" description="Helical" evidence="1">
    <location>
        <begin position="348"/>
        <end position="368"/>
    </location>
</feature>
<organism evidence="2">
    <name type="scientific">Corethron hystrix</name>
    <dbReference type="NCBI Taxonomy" id="216773"/>
    <lineage>
        <taxon>Eukaryota</taxon>
        <taxon>Sar</taxon>
        <taxon>Stramenopiles</taxon>
        <taxon>Ochrophyta</taxon>
        <taxon>Bacillariophyta</taxon>
        <taxon>Coscinodiscophyceae</taxon>
        <taxon>Corethrophycidae</taxon>
        <taxon>Corethrales</taxon>
        <taxon>Corethraceae</taxon>
        <taxon>Corethron</taxon>
    </lineage>
</organism>
<keyword evidence="1" id="KW-1133">Transmembrane helix</keyword>
<keyword evidence="1" id="KW-0472">Membrane</keyword>
<protein>
    <submittedName>
        <fullName evidence="2">Uncharacterized protein</fullName>
    </submittedName>
</protein>
<proteinExistence type="predicted"/>
<feature type="transmembrane region" description="Helical" evidence="1">
    <location>
        <begin position="315"/>
        <end position="336"/>
    </location>
</feature>
<feature type="transmembrane region" description="Helical" evidence="1">
    <location>
        <begin position="50"/>
        <end position="70"/>
    </location>
</feature>
<dbReference type="AlphaFoldDB" id="A0A7S1BLB5"/>
<gene>
    <name evidence="2" type="ORF">CHYS00102_LOCUS16136</name>
</gene>